<gene>
    <name evidence="3" type="primary">Piso0_005686</name>
    <name evidence="3" type="ORF">GNLVRS01_PISO0N20363g</name>
</gene>
<organism evidence="3 4">
    <name type="scientific">Pichia sorbitophila (strain ATCC MYA-4447 / BCRC 22081 / CBS 7064 / NBRC 10061 / NRRL Y-12695)</name>
    <name type="common">Hybrid yeast</name>
    <dbReference type="NCBI Taxonomy" id="559304"/>
    <lineage>
        <taxon>Eukaryota</taxon>
        <taxon>Fungi</taxon>
        <taxon>Dikarya</taxon>
        <taxon>Ascomycota</taxon>
        <taxon>Saccharomycotina</taxon>
        <taxon>Pichiomycetes</taxon>
        <taxon>Debaryomycetaceae</taxon>
        <taxon>Millerozyma</taxon>
    </lineage>
</organism>
<evidence type="ECO:0000313" key="4">
    <source>
        <dbReference type="Proteomes" id="UP000005222"/>
    </source>
</evidence>
<evidence type="ECO:0000256" key="1">
    <source>
        <dbReference type="SAM" id="MobiDB-lite"/>
    </source>
</evidence>
<dbReference type="eggNOG" id="ENOG502S45T">
    <property type="taxonomic scope" value="Eukaryota"/>
</dbReference>
<dbReference type="InterPro" id="IPR025187">
    <property type="entry name" value="DUF4112"/>
</dbReference>
<dbReference type="PANTHER" id="PTHR35519">
    <property type="entry name" value="MEMBRANE PROTEINS"/>
    <property type="match status" value="1"/>
</dbReference>
<keyword evidence="2" id="KW-1133">Transmembrane helix</keyword>
<evidence type="ECO:0000256" key="2">
    <source>
        <dbReference type="SAM" id="Phobius"/>
    </source>
</evidence>
<dbReference type="PANTHER" id="PTHR35519:SF2">
    <property type="entry name" value="PH DOMAIN PROTEIN"/>
    <property type="match status" value="1"/>
</dbReference>
<dbReference type="Proteomes" id="UP000005222">
    <property type="component" value="Chromosome N"/>
</dbReference>
<dbReference type="STRING" id="559304.G8XZN7"/>
<dbReference type="EMBL" id="FO082046">
    <property type="protein sequence ID" value="CCE87146.1"/>
    <property type="molecule type" value="Genomic_DNA"/>
</dbReference>
<dbReference type="OMA" id="MLYRANT"/>
<dbReference type="OrthoDB" id="2103474at2759"/>
<dbReference type="Pfam" id="PF13430">
    <property type="entry name" value="DUF4112"/>
    <property type="match status" value="1"/>
</dbReference>
<feature type="compositionally biased region" description="Polar residues" evidence="1">
    <location>
        <begin position="225"/>
        <end position="247"/>
    </location>
</feature>
<feature type="transmembrane region" description="Helical" evidence="2">
    <location>
        <begin position="125"/>
        <end position="147"/>
    </location>
</feature>
<feature type="compositionally biased region" description="Low complexity" evidence="1">
    <location>
        <begin position="215"/>
        <end position="224"/>
    </location>
</feature>
<keyword evidence="2" id="KW-0472">Membrane</keyword>
<dbReference type="HOGENOM" id="CLU_067862_0_0_1"/>
<dbReference type="InParanoid" id="G8XZN7"/>
<keyword evidence="4" id="KW-1185">Reference proteome</keyword>
<proteinExistence type="predicted"/>
<evidence type="ECO:0000313" key="3">
    <source>
        <dbReference type="EMBL" id="CCE87146.1"/>
    </source>
</evidence>
<feature type="region of interest" description="Disordered" evidence="1">
    <location>
        <begin position="215"/>
        <end position="247"/>
    </location>
</feature>
<protein>
    <submittedName>
        <fullName evidence="3">Piso0_005686 protein</fullName>
    </submittedName>
</protein>
<dbReference type="AlphaFoldDB" id="G8XZN7"/>
<name>G8XZN7_PICSO</name>
<sequence length="271" mass="30367">MLGFIFKFILNKVIRENQLNRFGVEDPYYEYIPYLDSKGENTKYKKVKRKVPEGLSKNDMDVLHKVRVRAFRYDMLFSFIGIKFGLASLIGLIPVAGQIITGYWSLKILQTARQADDGLPLDLQLLFMFNIVVDVLLGFIPIIGDIVEIGYKANSRNFLLLEKHLYRVGQKNLGNIGSDEVRPNFLNDKVQPFVETNLKPNAVKAGESIKEFLNSSHHGSSASSTNVSRAHSSGATTYTSDSSMTTPVFSDSLNKSSAVSMEKIKSSNKIQ</sequence>
<feature type="transmembrane region" description="Helical" evidence="2">
    <location>
        <begin position="75"/>
        <end position="105"/>
    </location>
</feature>
<accession>G8XZN7</accession>
<keyword evidence="2" id="KW-0812">Transmembrane</keyword>
<reference evidence="3 4" key="1">
    <citation type="journal article" date="2012" name="G3 (Bethesda)">
        <title>Pichia sorbitophila, an interspecies yeast hybrid reveals early steps of genome resolution following polyploidization.</title>
        <authorList>
            <person name="Leh Louis V."/>
            <person name="Despons L."/>
            <person name="Friedrich A."/>
            <person name="Martin T."/>
            <person name="Durrens P."/>
            <person name="Casaregola S."/>
            <person name="Neuveglise C."/>
            <person name="Fairhead C."/>
            <person name="Marck C."/>
            <person name="Cruz J.A."/>
            <person name="Straub M.L."/>
            <person name="Kugler V."/>
            <person name="Sacerdot C."/>
            <person name="Uzunov Z."/>
            <person name="Thierry A."/>
            <person name="Weiss S."/>
            <person name="Bleykasten C."/>
            <person name="De Montigny J."/>
            <person name="Jacques N."/>
            <person name="Jung P."/>
            <person name="Lemaire M."/>
            <person name="Mallet S."/>
            <person name="Morel G."/>
            <person name="Richard G.F."/>
            <person name="Sarkar A."/>
            <person name="Savel G."/>
            <person name="Schacherer J."/>
            <person name="Seret M.L."/>
            <person name="Talla E."/>
            <person name="Samson G."/>
            <person name="Jubin C."/>
            <person name="Poulain J."/>
            <person name="Vacherie B."/>
            <person name="Barbe V."/>
            <person name="Pelletier E."/>
            <person name="Sherman D.J."/>
            <person name="Westhof E."/>
            <person name="Weissenbach J."/>
            <person name="Baret P.V."/>
            <person name="Wincker P."/>
            <person name="Gaillardin C."/>
            <person name="Dujon B."/>
            <person name="Souciet J.L."/>
        </authorList>
    </citation>
    <scope>NUCLEOTIDE SEQUENCE [LARGE SCALE GENOMIC DNA]</scope>
    <source>
        <strain evidence="4">ATCC MYA-4447 / BCRC 22081 / CBS 7064 / NBRC 10061 / NRRL Y-12695</strain>
    </source>
</reference>